<dbReference type="Proteomes" id="UP000536685">
    <property type="component" value="Unassembled WGS sequence"/>
</dbReference>
<evidence type="ECO:0000313" key="3">
    <source>
        <dbReference type="Proteomes" id="UP000536685"/>
    </source>
</evidence>
<reference evidence="2 3" key="1">
    <citation type="submission" date="2020-08" db="EMBL/GenBank/DDBJ databases">
        <title>Sequencing the genomes of 1000 actinobacteria strains.</title>
        <authorList>
            <person name="Klenk H.-P."/>
        </authorList>
    </citation>
    <scope>NUCLEOTIDE SEQUENCE [LARGE SCALE GENOMIC DNA]</scope>
    <source>
        <strain evidence="2 3">DSM 105784</strain>
    </source>
</reference>
<keyword evidence="3" id="KW-1185">Reference proteome</keyword>
<comment type="caution">
    <text evidence="2">The sequence shown here is derived from an EMBL/GenBank/DDBJ whole genome shotgun (WGS) entry which is preliminary data.</text>
</comment>
<keyword evidence="1" id="KW-1133">Transmembrane helix</keyword>
<sequence>MVEAGSKRRFRWWWIVLAALVVLLIPVAVVVIPIVTHQDQGLSGQVAPTDDWPTSVTATGDDGRTRSFDVLSPEPGGTIDTSALAEGDRIVVSGTGYDGSRGIYVAICKIPDAAGDKPGPCIGGVPEQAAGEESTVGAVEYAPSNWINDDWAWKLFGARSYDDIESGTFTAYIEVGPPVSESLDCTVDECGIFTRNDHTALTDRAQDLYVPVAFAPVVE</sequence>
<name>A0A841APH0_9MICO</name>
<dbReference type="Gene3D" id="2.60.40.230">
    <property type="entry name" value="Neocarzinostatin-like"/>
    <property type="match status" value="1"/>
</dbReference>
<gene>
    <name evidence="2" type="ORF">HD599_003410</name>
</gene>
<feature type="transmembrane region" description="Helical" evidence="1">
    <location>
        <begin position="12"/>
        <end position="35"/>
    </location>
</feature>
<keyword evidence="1" id="KW-0812">Transmembrane</keyword>
<dbReference type="AlphaFoldDB" id="A0A841APH0"/>
<accession>A0A841APH0</accession>
<dbReference type="EMBL" id="JACHMJ010000001">
    <property type="protein sequence ID" value="MBB5845087.1"/>
    <property type="molecule type" value="Genomic_DNA"/>
</dbReference>
<dbReference type="RefSeq" id="WP_184239892.1">
    <property type="nucleotide sequence ID" value="NZ_JACHMJ010000001.1"/>
</dbReference>
<evidence type="ECO:0000256" key="1">
    <source>
        <dbReference type="SAM" id="Phobius"/>
    </source>
</evidence>
<keyword evidence="1" id="KW-0472">Membrane</keyword>
<dbReference type="SUPFAM" id="SSF49319">
    <property type="entry name" value="Actinoxanthin-like"/>
    <property type="match status" value="1"/>
</dbReference>
<protein>
    <submittedName>
        <fullName evidence="2">Uncharacterized protein</fullName>
    </submittedName>
</protein>
<organism evidence="2 3">
    <name type="scientific">Conyzicola lurida</name>
    <dbReference type="NCBI Taxonomy" id="1172621"/>
    <lineage>
        <taxon>Bacteria</taxon>
        <taxon>Bacillati</taxon>
        <taxon>Actinomycetota</taxon>
        <taxon>Actinomycetes</taxon>
        <taxon>Micrococcales</taxon>
        <taxon>Microbacteriaceae</taxon>
        <taxon>Conyzicola</taxon>
    </lineage>
</organism>
<evidence type="ECO:0000313" key="2">
    <source>
        <dbReference type="EMBL" id="MBB5845087.1"/>
    </source>
</evidence>
<dbReference type="InterPro" id="IPR027273">
    <property type="entry name" value="Neocarzinostatin-like"/>
</dbReference>
<proteinExistence type="predicted"/>